<dbReference type="Proteomes" id="UP000001357">
    <property type="component" value="Unassembled WGS sequence"/>
</dbReference>
<dbReference type="CDD" id="cd05233">
    <property type="entry name" value="SDR_c"/>
    <property type="match status" value="1"/>
</dbReference>
<dbReference type="InterPro" id="IPR036291">
    <property type="entry name" value="NAD(P)-bd_dom_sf"/>
</dbReference>
<evidence type="ECO:0008006" key="4">
    <source>
        <dbReference type="Google" id="ProtNLM"/>
    </source>
</evidence>
<dbReference type="AlphaFoldDB" id="A9VDT8"/>
<dbReference type="InterPro" id="IPR002347">
    <property type="entry name" value="SDR_fam"/>
</dbReference>
<sequence length="582" mass="65626">MASDGQEDADEAMELWLPFGTAAAADEEDQEAEDDLHEGFTAEEYRTTLKVLAVLASDLDRYASRTYKELRTTLRPIVSHDSGRNFAGFSWDEYKSSKHRKQETNFRRMKQRQMDQKLIESRRLRAQRLDALQRIQDQARQHELEHVAVPDGPALSYSEQLALTEASDPPAEETCSLEHILRSCYICKARYQELHHFYDQLCPACAALNWEKRHLKADMSGRISLVTGGRIKIGYQIVLKLLRAGSHVIVTTRFPQNCFQRLEQEPDSAAWLDRVQIYGLDLRNLAAVESFCTWMREHHEWLDVIINNACQTIRRPPAYYRHLLQDEVSPAALPPQVCQNNVMISDMLAQLQLGPAPEPPTPEPPTATSAAPARLDAASLPHSALAALSTQIPMTLEDYDDNVEHFPTGLTDVHAQQIDLRTKTSWVMKLEEVSTPEAAEVMAVNALSPFVLNGKLRPLMVRSPHADRYIVNVSAMEGKFYRFKTPNHPHTNMAKAALNMMTRTSAADYAQAGIYMNAVDTGWINDENPLDKAVRIAEEHNFQTPIDEVDAAARVVHPVFAGVGSGEQLQGLFLKDYVETAW</sequence>
<feature type="region of interest" description="Disordered" evidence="1">
    <location>
        <begin position="352"/>
        <end position="371"/>
    </location>
</feature>
<dbReference type="Pfam" id="PF13561">
    <property type="entry name" value="adh_short_C2"/>
    <property type="match status" value="1"/>
</dbReference>
<dbReference type="PANTHER" id="PTHR43544">
    <property type="entry name" value="SHORT-CHAIN DEHYDROGENASE/REDUCTASE"/>
    <property type="match status" value="1"/>
</dbReference>
<dbReference type="InterPro" id="IPR051468">
    <property type="entry name" value="Fungal_SecMetab_SDRs"/>
</dbReference>
<dbReference type="GO" id="GO:0005737">
    <property type="term" value="C:cytoplasm"/>
    <property type="evidence" value="ECO:0000318"/>
    <property type="project" value="GO_Central"/>
</dbReference>
<proteinExistence type="predicted"/>
<gene>
    <name evidence="2" type="ORF">MONBRDRAFT_30385</name>
</gene>
<dbReference type="EMBL" id="CH991590">
    <property type="protein sequence ID" value="EDQ84317.1"/>
    <property type="molecule type" value="Genomic_DNA"/>
</dbReference>
<dbReference type="OMA" id="PCAYYRH"/>
<dbReference type="KEGG" id="mbr:MONBRDRAFT_30385"/>
<dbReference type="RefSeq" id="XP_001750887.1">
    <property type="nucleotide sequence ID" value="XM_001750835.1"/>
</dbReference>
<dbReference type="Pfam" id="PF00106">
    <property type="entry name" value="adh_short"/>
    <property type="match status" value="1"/>
</dbReference>
<evidence type="ECO:0000313" key="3">
    <source>
        <dbReference type="Proteomes" id="UP000001357"/>
    </source>
</evidence>
<reference evidence="2 3" key="1">
    <citation type="journal article" date="2008" name="Nature">
        <title>The genome of the choanoflagellate Monosiga brevicollis and the origin of metazoans.</title>
        <authorList>
            <consortium name="JGI Sequencing"/>
            <person name="King N."/>
            <person name="Westbrook M.J."/>
            <person name="Young S.L."/>
            <person name="Kuo A."/>
            <person name="Abedin M."/>
            <person name="Chapman J."/>
            <person name="Fairclough S."/>
            <person name="Hellsten U."/>
            <person name="Isogai Y."/>
            <person name="Letunic I."/>
            <person name="Marr M."/>
            <person name="Pincus D."/>
            <person name="Putnam N."/>
            <person name="Rokas A."/>
            <person name="Wright K.J."/>
            <person name="Zuzow R."/>
            <person name="Dirks W."/>
            <person name="Good M."/>
            <person name="Goodstein D."/>
            <person name="Lemons D."/>
            <person name="Li W."/>
            <person name="Lyons J.B."/>
            <person name="Morris A."/>
            <person name="Nichols S."/>
            <person name="Richter D.J."/>
            <person name="Salamov A."/>
            <person name="Bork P."/>
            <person name="Lim W.A."/>
            <person name="Manning G."/>
            <person name="Miller W.T."/>
            <person name="McGinnis W."/>
            <person name="Shapiro H."/>
            <person name="Tjian R."/>
            <person name="Grigoriev I.V."/>
            <person name="Rokhsar D."/>
        </authorList>
    </citation>
    <scope>NUCLEOTIDE SEQUENCE [LARGE SCALE GENOMIC DNA]</scope>
    <source>
        <strain evidence="3">MX1 / ATCC 50154</strain>
    </source>
</reference>
<evidence type="ECO:0000256" key="1">
    <source>
        <dbReference type="SAM" id="MobiDB-lite"/>
    </source>
</evidence>
<feature type="compositionally biased region" description="Pro residues" evidence="1">
    <location>
        <begin position="356"/>
        <end position="365"/>
    </location>
</feature>
<keyword evidence="3" id="KW-1185">Reference proteome</keyword>
<dbReference type="GO" id="GO:0016491">
    <property type="term" value="F:oxidoreductase activity"/>
    <property type="evidence" value="ECO:0000318"/>
    <property type="project" value="GO_Central"/>
</dbReference>
<dbReference type="InParanoid" id="A9VDT8"/>
<dbReference type="STRING" id="81824.A9VDT8"/>
<dbReference type="SUPFAM" id="SSF51735">
    <property type="entry name" value="NAD(P)-binding Rossmann-fold domains"/>
    <property type="match status" value="1"/>
</dbReference>
<protein>
    <recommendedName>
        <fullName evidence="4">Oxidoreductase</fullName>
    </recommendedName>
</protein>
<name>A9VDT8_MONBE</name>
<dbReference type="Gene3D" id="3.40.50.720">
    <property type="entry name" value="NAD(P)-binding Rossmann-like Domain"/>
    <property type="match status" value="2"/>
</dbReference>
<evidence type="ECO:0000313" key="2">
    <source>
        <dbReference type="EMBL" id="EDQ84317.1"/>
    </source>
</evidence>
<accession>A9VDT8</accession>
<organism evidence="2 3">
    <name type="scientific">Monosiga brevicollis</name>
    <name type="common">Choanoflagellate</name>
    <dbReference type="NCBI Taxonomy" id="81824"/>
    <lineage>
        <taxon>Eukaryota</taxon>
        <taxon>Choanoflagellata</taxon>
        <taxon>Craspedida</taxon>
        <taxon>Salpingoecidae</taxon>
        <taxon>Monosiga</taxon>
    </lineage>
</organism>
<dbReference type="GeneID" id="5896129"/>
<dbReference type="eggNOG" id="ENOG502QU6Z">
    <property type="taxonomic scope" value="Eukaryota"/>
</dbReference>
<dbReference type="PANTHER" id="PTHR43544:SF2">
    <property type="entry name" value="OXIDOREDUCTASE"/>
    <property type="match status" value="1"/>
</dbReference>